<dbReference type="EnsemblBacteria" id="BAG05542">
    <property type="protein sequence ID" value="BAG05542"/>
    <property type="gene ID" value="MAE_57200"/>
</dbReference>
<accession>B0JHY0</accession>
<organism evidence="1 2">
    <name type="scientific">Microcystis aeruginosa (strain NIES-843 / IAM M-2473)</name>
    <dbReference type="NCBI Taxonomy" id="449447"/>
    <lineage>
        <taxon>Bacteria</taxon>
        <taxon>Bacillati</taxon>
        <taxon>Cyanobacteriota</taxon>
        <taxon>Cyanophyceae</taxon>
        <taxon>Oscillatoriophycideae</taxon>
        <taxon>Chroococcales</taxon>
        <taxon>Microcystaceae</taxon>
        <taxon>Microcystis</taxon>
    </lineage>
</organism>
<dbReference type="KEGG" id="mar:MAE_57200"/>
<name>B0JHY0_MICAN</name>
<dbReference type="EMBL" id="AP009552">
    <property type="protein sequence ID" value="BAG05542.1"/>
    <property type="molecule type" value="Genomic_DNA"/>
</dbReference>
<reference evidence="1 2" key="1">
    <citation type="journal article" date="2007" name="DNA Res.">
        <title>Complete genomic structure of the bloom-forming toxic cyanobacterium Microcystis aeruginosa NIES-843.</title>
        <authorList>
            <person name="Kaneko T."/>
            <person name="Nakajima N."/>
            <person name="Okamoto S."/>
            <person name="Suzuki I."/>
            <person name="Tanabe Y."/>
            <person name="Tamaoki M."/>
            <person name="Nakamura Y."/>
            <person name="Kasai F."/>
            <person name="Watanabe A."/>
            <person name="Kawashima K."/>
            <person name="Kishida Y."/>
            <person name="Ono A."/>
            <person name="Shimizu Y."/>
            <person name="Takahashi C."/>
            <person name="Minami C."/>
            <person name="Fujishiro T."/>
            <person name="Kohara M."/>
            <person name="Katoh M."/>
            <person name="Nakazaki N."/>
            <person name="Nakayama S."/>
            <person name="Yamada M."/>
            <person name="Tabata S."/>
            <person name="Watanabe M.M."/>
        </authorList>
    </citation>
    <scope>NUCLEOTIDE SEQUENCE [LARGE SCALE GENOMIC DNA]</scope>
    <source>
        <strain evidence="2">NIES-843 / IAM M-247</strain>
    </source>
</reference>
<dbReference type="Proteomes" id="UP000001510">
    <property type="component" value="Chromosome"/>
</dbReference>
<gene>
    <name evidence="1" type="ordered locus">MAE_57200</name>
</gene>
<dbReference type="HOGENOM" id="CLU_3081857_0_0_3"/>
<evidence type="ECO:0000313" key="2">
    <source>
        <dbReference type="Proteomes" id="UP000001510"/>
    </source>
</evidence>
<evidence type="ECO:0000313" key="1">
    <source>
        <dbReference type="EMBL" id="BAG05542.1"/>
    </source>
</evidence>
<proteinExistence type="predicted"/>
<dbReference type="AlphaFoldDB" id="B0JHY0"/>
<dbReference type="PaxDb" id="449447-MAE_57200"/>
<sequence>MPQQYKLVRLSKIYRNRVEVQFQPASSHTKSVDYRLLIRTGTRATGNRQKGE</sequence>
<protein>
    <submittedName>
        <fullName evidence="1">Uncharacterized protein</fullName>
    </submittedName>
</protein>
<keyword evidence="2" id="KW-1185">Reference proteome</keyword>